<evidence type="ECO:0000256" key="1">
    <source>
        <dbReference type="SAM" id="MobiDB-lite"/>
    </source>
</evidence>
<dbReference type="EMBL" id="CP036299">
    <property type="protein sequence ID" value="QDV30578.1"/>
    <property type="molecule type" value="Genomic_DNA"/>
</dbReference>
<sequence>MGYLMTALWIGCALLALRFWMGMVEQHRQNTFAKLRFEKEQAEREKAAAAAAESRDEESTLAGQARKAA</sequence>
<gene>
    <name evidence="2" type="ORF">Spb1_25120</name>
</gene>
<keyword evidence="3" id="KW-1185">Reference proteome</keyword>
<feature type="compositionally biased region" description="Basic and acidic residues" evidence="1">
    <location>
        <begin position="46"/>
        <end position="58"/>
    </location>
</feature>
<organism evidence="2 3">
    <name type="scientific">Planctopirus ephydatiae</name>
    <dbReference type="NCBI Taxonomy" id="2528019"/>
    <lineage>
        <taxon>Bacteria</taxon>
        <taxon>Pseudomonadati</taxon>
        <taxon>Planctomycetota</taxon>
        <taxon>Planctomycetia</taxon>
        <taxon>Planctomycetales</taxon>
        <taxon>Planctomycetaceae</taxon>
        <taxon>Planctopirus</taxon>
    </lineage>
</organism>
<evidence type="ECO:0000313" key="3">
    <source>
        <dbReference type="Proteomes" id="UP000315349"/>
    </source>
</evidence>
<dbReference type="AlphaFoldDB" id="A0A518GPM6"/>
<evidence type="ECO:0000313" key="2">
    <source>
        <dbReference type="EMBL" id="QDV30578.1"/>
    </source>
</evidence>
<name>A0A518GPM6_9PLAN</name>
<dbReference type="Proteomes" id="UP000315349">
    <property type="component" value="Chromosome"/>
</dbReference>
<dbReference type="OrthoDB" id="215648at2"/>
<proteinExistence type="predicted"/>
<dbReference type="RefSeq" id="WP_145300161.1">
    <property type="nucleotide sequence ID" value="NZ_CP036299.1"/>
</dbReference>
<feature type="region of interest" description="Disordered" evidence="1">
    <location>
        <begin position="46"/>
        <end position="69"/>
    </location>
</feature>
<protein>
    <submittedName>
        <fullName evidence="2">Uncharacterized protein</fullName>
    </submittedName>
</protein>
<dbReference type="KEGG" id="peh:Spb1_25120"/>
<accession>A0A518GPM6</accession>
<reference evidence="2 3" key="1">
    <citation type="submission" date="2019-02" db="EMBL/GenBank/DDBJ databases">
        <title>Deep-cultivation of Planctomycetes and their phenomic and genomic characterization uncovers novel biology.</title>
        <authorList>
            <person name="Wiegand S."/>
            <person name="Jogler M."/>
            <person name="Boedeker C."/>
            <person name="Pinto D."/>
            <person name="Vollmers J."/>
            <person name="Rivas-Marin E."/>
            <person name="Kohn T."/>
            <person name="Peeters S.H."/>
            <person name="Heuer A."/>
            <person name="Rast P."/>
            <person name="Oberbeckmann S."/>
            <person name="Bunk B."/>
            <person name="Jeske O."/>
            <person name="Meyerdierks A."/>
            <person name="Storesund J.E."/>
            <person name="Kallscheuer N."/>
            <person name="Luecker S."/>
            <person name="Lage O.M."/>
            <person name="Pohl T."/>
            <person name="Merkel B.J."/>
            <person name="Hornburger P."/>
            <person name="Mueller R.-W."/>
            <person name="Bruemmer F."/>
            <person name="Labrenz M."/>
            <person name="Spormann A.M."/>
            <person name="Op den Camp H."/>
            <person name="Overmann J."/>
            <person name="Amann R."/>
            <person name="Jetten M.S.M."/>
            <person name="Mascher T."/>
            <person name="Medema M.H."/>
            <person name="Devos D.P."/>
            <person name="Kaster A.-K."/>
            <person name="Ovreas L."/>
            <person name="Rohde M."/>
            <person name="Galperin M.Y."/>
            <person name="Jogler C."/>
        </authorList>
    </citation>
    <scope>NUCLEOTIDE SEQUENCE [LARGE SCALE GENOMIC DNA]</scope>
    <source>
        <strain evidence="2 3">Spb1</strain>
    </source>
</reference>